<accession>A0AAU9CW59</accession>
<keyword evidence="2" id="KW-1185">Reference proteome</keyword>
<reference evidence="2" key="1">
    <citation type="journal article" date="2024" name="Int. J. Syst. Evol. Microbiol.">
        <title>Methylomarinovum tepidoasis sp. nov., a moderately thermophilic methanotroph of the family Methylothermaceae isolated from a deep-sea hydrothermal field.</title>
        <authorList>
            <person name="Hirayama H."/>
            <person name="Takaki Y."/>
            <person name="Abe M."/>
            <person name="Miyazaki M."/>
            <person name="Uematsu K."/>
            <person name="Matsui Y."/>
            <person name="Takai K."/>
        </authorList>
    </citation>
    <scope>NUCLEOTIDE SEQUENCE [LARGE SCALE GENOMIC DNA]</scope>
    <source>
        <strain evidence="2">IN45</strain>
    </source>
</reference>
<dbReference type="Proteomes" id="UP001321450">
    <property type="component" value="Chromosome"/>
</dbReference>
<dbReference type="AlphaFoldDB" id="A0AAU9CW59"/>
<dbReference type="EMBL" id="AP024718">
    <property type="protein sequence ID" value="BCX88930.1"/>
    <property type="molecule type" value="Genomic_DNA"/>
</dbReference>
<proteinExistence type="predicted"/>
<name>A0AAU9CW59_9GAMM</name>
<organism evidence="1 2">
    <name type="scientific">Methylomarinovum tepidoasis</name>
    <dbReference type="NCBI Taxonomy" id="2840183"/>
    <lineage>
        <taxon>Bacteria</taxon>
        <taxon>Pseudomonadati</taxon>
        <taxon>Pseudomonadota</taxon>
        <taxon>Gammaproteobacteria</taxon>
        <taxon>Methylococcales</taxon>
        <taxon>Methylothermaceae</taxon>
        <taxon>Methylomarinovum</taxon>
    </lineage>
</organism>
<evidence type="ECO:0008006" key="3">
    <source>
        <dbReference type="Google" id="ProtNLM"/>
    </source>
</evidence>
<sequence>MRQVIETPVPEAVRVLAERLAARHPGAAAVLMYGSCLRSGDPYDGLVDLYVLVDDYTRAYERRWLAWANRLLPPNVFYAEIRHDGRTVRSKYAVLTLADFQRGTQGWFHSYLWGRFSQPCRLVWRRDGAVAERIAACLVAAAARFVSETVPLLPPCFDTATLWQTGLRYSYGAELRAEKAAERARQLYRWAQDDYQRLTPFLLAGLPYRLRRRQALWCLDIPTPVRRWYRWRWRVRGIQGKVLSLLRLIKALFTFQGGVDYILWKLTRHTGRTIEVPARVRRHPLIYGWGLLWRLYREGVFR</sequence>
<protein>
    <recommendedName>
        <fullName evidence="3">Phosphatidate cytidylyltransferase</fullName>
    </recommendedName>
</protein>
<dbReference type="KEGG" id="meiy:MIN45_P1300"/>
<evidence type="ECO:0000313" key="1">
    <source>
        <dbReference type="EMBL" id="BCX88930.1"/>
    </source>
</evidence>
<evidence type="ECO:0000313" key="2">
    <source>
        <dbReference type="Proteomes" id="UP001321450"/>
    </source>
</evidence>
<gene>
    <name evidence="1" type="ORF">MIN45_P1300</name>
</gene>